<reference evidence="2 3" key="1">
    <citation type="journal article" date="2011" name="PLoS Genet.">
        <title>Genomic analysis of the necrotrophic fungal pathogens Sclerotinia sclerotiorum and Botrytis cinerea.</title>
        <authorList>
            <person name="Amselem J."/>
            <person name="Cuomo C.A."/>
            <person name="van Kan J.A."/>
            <person name="Viaud M."/>
            <person name="Benito E.P."/>
            <person name="Couloux A."/>
            <person name="Coutinho P.M."/>
            <person name="de Vries R.P."/>
            <person name="Dyer P.S."/>
            <person name="Fillinger S."/>
            <person name="Fournier E."/>
            <person name="Gout L."/>
            <person name="Hahn M."/>
            <person name="Kohn L."/>
            <person name="Lapalu N."/>
            <person name="Plummer K.M."/>
            <person name="Pradier J.M."/>
            <person name="Quevillon E."/>
            <person name="Sharon A."/>
            <person name="Simon A."/>
            <person name="ten Have A."/>
            <person name="Tudzynski B."/>
            <person name="Tudzynski P."/>
            <person name="Wincker P."/>
            <person name="Andrew M."/>
            <person name="Anthouard V."/>
            <person name="Beever R.E."/>
            <person name="Beffa R."/>
            <person name="Benoit I."/>
            <person name="Bouzid O."/>
            <person name="Brault B."/>
            <person name="Chen Z."/>
            <person name="Choquer M."/>
            <person name="Collemare J."/>
            <person name="Cotton P."/>
            <person name="Danchin E.G."/>
            <person name="Da Silva C."/>
            <person name="Gautier A."/>
            <person name="Giraud C."/>
            <person name="Giraud T."/>
            <person name="Gonzalez C."/>
            <person name="Grossetete S."/>
            <person name="Guldener U."/>
            <person name="Henrissat B."/>
            <person name="Howlett B.J."/>
            <person name="Kodira C."/>
            <person name="Kretschmer M."/>
            <person name="Lappartient A."/>
            <person name="Leroch M."/>
            <person name="Levis C."/>
            <person name="Mauceli E."/>
            <person name="Neuveglise C."/>
            <person name="Oeser B."/>
            <person name="Pearson M."/>
            <person name="Poulain J."/>
            <person name="Poussereau N."/>
            <person name="Quesneville H."/>
            <person name="Rascle C."/>
            <person name="Schumacher J."/>
            <person name="Segurens B."/>
            <person name="Sexton A."/>
            <person name="Silva E."/>
            <person name="Sirven C."/>
            <person name="Soanes D.M."/>
            <person name="Talbot N.J."/>
            <person name="Templeton M."/>
            <person name="Yandava C."/>
            <person name="Yarden O."/>
            <person name="Zeng Q."/>
            <person name="Rollins J.A."/>
            <person name="Lebrun M.H."/>
            <person name="Dickman M."/>
        </authorList>
    </citation>
    <scope>NUCLEOTIDE SEQUENCE [LARGE SCALE GENOMIC DNA]</scope>
    <source>
        <strain evidence="2 3">B05.10</strain>
    </source>
</reference>
<feature type="compositionally biased region" description="Basic and acidic residues" evidence="1">
    <location>
        <begin position="218"/>
        <end position="229"/>
    </location>
</feature>
<name>A0A384JIJ9_BOTFB</name>
<dbReference type="EMBL" id="CP009809">
    <property type="protein sequence ID" value="ATZ50428.1"/>
    <property type="molecule type" value="Genomic_DNA"/>
</dbReference>
<organism evidence="2 3">
    <name type="scientific">Botryotinia fuckeliana (strain B05.10)</name>
    <name type="common">Noble rot fungus</name>
    <name type="synonym">Botrytis cinerea</name>
    <dbReference type="NCBI Taxonomy" id="332648"/>
    <lineage>
        <taxon>Eukaryota</taxon>
        <taxon>Fungi</taxon>
        <taxon>Dikarya</taxon>
        <taxon>Ascomycota</taxon>
        <taxon>Pezizomycotina</taxon>
        <taxon>Leotiomycetes</taxon>
        <taxon>Helotiales</taxon>
        <taxon>Sclerotiniaceae</taxon>
        <taxon>Botrytis</taxon>
    </lineage>
</organism>
<dbReference type="Proteomes" id="UP000001798">
    <property type="component" value="Chromosome 5"/>
</dbReference>
<dbReference type="RefSeq" id="XP_024549007.1">
    <property type="nucleotide sequence ID" value="XM_024693222.1"/>
</dbReference>
<reference evidence="2 3" key="2">
    <citation type="journal article" date="2012" name="Eukaryot. Cell">
        <title>Genome update of Botrytis cinerea strains B05.10 and T4.</title>
        <authorList>
            <person name="Staats M."/>
            <person name="van Kan J.A."/>
        </authorList>
    </citation>
    <scope>NUCLEOTIDE SEQUENCE [LARGE SCALE GENOMIC DNA]</scope>
    <source>
        <strain evidence="2 3">B05.10</strain>
    </source>
</reference>
<gene>
    <name evidence="2" type="ORF">BCIN_05g07800</name>
</gene>
<dbReference type="GeneID" id="5431191"/>
<accession>A0A384JIJ9</accession>
<evidence type="ECO:0000313" key="3">
    <source>
        <dbReference type="Proteomes" id="UP000001798"/>
    </source>
</evidence>
<protein>
    <recommendedName>
        <fullName evidence="4">BTB domain-containing protein</fullName>
    </recommendedName>
</protein>
<reference evidence="2 3" key="3">
    <citation type="journal article" date="2017" name="Mol. Plant Pathol.">
        <title>A gapless genome sequence of the fungus Botrytis cinerea.</title>
        <authorList>
            <person name="Van Kan J.A."/>
            <person name="Stassen J.H."/>
            <person name="Mosbach A."/>
            <person name="Van Der Lee T.A."/>
            <person name="Faino L."/>
            <person name="Farmer A.D."/>
            <person name="Papasotiriou D.G."/>
            <person name="Zhou S."/>
            <person name="Seidl M.F."/>
            <person name="Cottam E."/>
            <person name="Edel D."/>
            <person name="Hahn M."/>
            <person name="Schwartz D.C."/>
            <person name="Dietrich R.A."/>
            <person name="Widdison S."/>
            <person name="Scalliet G."/>
        </authorList>
    </citation>
    <scope>NUCLEOTIDE SEQUENCE [LARGE SCALE GENOMIC DNA]</scope>
    <source>
        <strain evidence="2 3">B05.10</strain>
    </source>
</reference>
<dbReference type="VEuPathDB" id="FungiDB:Bcin05g07800"/>
<dbReference type="KEGG" id="bfu:BCIN_05g07800"/>
<dbReference type="OrthoDB" id="3552515at2759"/>
<keyword evidence="3" id="KW-1185">Reference proteome</keyword>
<evidence type="ECO:0000313" key="2">
    <source>
        <dbReference type="EMBL" id="ATZ50428.1"/>
    </source>
</evidence>
<proteinExistence type="predicted"/>
<feature type="compositionally biased region" description="Acidic residues" evidence="1">
    <location>
        <begin position="203"/>
        <end position="217"/>
    </location>
</feature>
<feature type="region of interest" description="Disordered" evidence="1">
    <location>
        <begin position="185"/>
        <end position="229"/>
    </location>
</feature>
<evidence type="ECO:0008006" key="4">
    <source>
        <dbReference type="Google" id="ProtNLM"/>
    </source>
</evidence>
<evidence type="ECO:0000256" key="1">
    <source>
        <dbReference type="SAM" id="MobiDB-lite"/>
    </source>
</evidence>
<dbReference type="AlphaFoldDB" id="A0A384JIJ9"/>
<sequence length="348" mass="40208">MKMSDTRYPTISPAMLKNIMNEFLVLDLDDFNDTVEVIVGKGETEFRPQFASKVLALHSEYFRLKIKNFSYIPHTEKQSLTINLCEQNIIALEAFFAWNTTGKILSSKRLSPVTVDPEAATITAEKLDKYEVFWDQLLECYFLADFLGAPAFGNATIDALIDAINYEREDREKLEPNFEVSEQLLAVDNSEDNQNDPNIFGDENNDEEDQGDDNEDPWEMHGLRRDPFDENLPRREIRRMLGTLPHQFQRVYSMTKADSPLRKMLVDKIIEQCTAYQSHDEQLFGLLKGGVPVEFHQDLADELVRSFNLAYQVSQGRYPKRMNARDRAGRRCYYHIHRVGEPCPSSES</sequence>